<keyword evidence="8" id="KW-1185">Reference proteome</keyword>
<dbReference type="PANTHER" id="PTHR13477:SF0">
    <property type="entry name" value="LARGE RIBOSOMAL SUBUNIT PROTEIN ML49"/>
    <property type="match status" value="1"/>
</dbReference>
<gene>
    <name evidence="7" type="ORF">AKO1_010722</name>
</gene>
<dbReference type="GO" id="GO:0003735">
    <property type="term" value="F:structural constituent of ribosome"/>
    <property type="evidence" value="ECO:0007669"/>
    <property type="project" value="InterPro"/>
</dbReference>
<dbReference type="GO" id="GO:0006412">
    <property type="term" value="P:translation"/>
    <property type="evidence" value="ECO:0007669"/>
    <property type="project" value="InterPro"/>
</dbReference>
<sequence>MPFFRNRRIPALAKDVAKRATPNHILMNHLVSPKVNLIFPLHKDFCDKVLNQIETTDNPSGFEHPLGKTEKLPFSVARTNSGSLPVYIDFRAGRTRTDTLLRKIEGDVRAVAYELTKITGCPTTIKPATVVVKGHHSRIVRLWLRSLGF</sequence>
<proteinExistence type="inferred from homology"/>
<dbReference type="Gene3D" id="3.30.780.10">
    <property type="entry name" value="SUI1-like domain"/>
    <property type="match status" value="1"/>
</dbReference>
<comment type="caution">
    <text evidence="7">The sequence shown here is derived from an EMBL/GenBank/DDBJ whole genome shotgun (WGS) entry which is preliminary data.</text>
</comment>
<keyword evidence="4" id="KW-0496">Mitochondrion</keyword>
<keyword evidence="3 7" id="KW-0689">Ribosomal protein</keyword>
<evidence type="ECO:0000256" key="3">
    <source>
        <dbReference type="ARBA" id="ARBA00022980"/>
    </source>
</evidence>
<protein>
    <recommendedName>
        <fullName evidence="6">Large ribosomal subunit protein mL49</fullName>
    </recommendedName>
</protein>
<comment type="subcellular location">
    <subcellularLocation>
        <location evidence="1">Mitochondrion</location>
    </subcellularLocation>
</comment>
<evidence type="ECO:0000256" key="6">
    <source>
        <dbReference type="ARBA" id="ARBA00035191"/>
    </source>
</evidence>
<dbReference type="AlphaFoldDB" id="A0AAW2YRW1"/>
<dbReference type="Proteomes" id="UP001431209">
    <property type="component" value="Unassembled WGS sequence"/>
</dbReference>
<dbReference type="InterPro" id="IPR007740">
    <property type="entry name" value="Ribosomal_mL49"/>
</dbReference>
<evidence type="ECO:0000313" key="7">
    <source>
        <dbReference type="EMBL" id="KAL0478897.1"/>
    </source>
</evidence>
<dbReference type="PANTHER" id="PTHR13477">
    <property type="entry name" value="MITOCHONDRIAL 39S RIBOSOMAL PROTEIN L49"/>
    <property type="match status" value="1"/>
</dbReference>
<comment type="similarity">
    <text evidence="2">Belongs to the mitochondrion-specific ribosomal protein mL49 family.</text>
</comment>
<name>A0AAW2YRW1_9EUKA</name>
<evidence type="ECO:0000256" key="2">
    <source>
        <dbReference type="ARBA" id="ARBA00005677"/>
    </source>
</evidence>
<evidence type="ECO:0000256" key="5">
    <source>
        <dbReference type="ARBA" id="ARBA00023274"/>
    </source>
</evidence>
<accession>A0AAW2YRW1</accession>
<dbReference type="EMBL" id="JAOPGA020000476">
    <property type="protein sequence ID" value="KAL0478897.1"/>
    <property type="molecule type" value="Genomic_DNA"/>
</dbReference>
<dbReference type="GO" id="GO:0005762">
    <property type="term" value="C:mitochondrial large ribosomal subunit"/>
    <property type="evidence" value="ECO:0007669"/>
    <property type="project" value="TreeGrafter"/>
</dbReference>
<evidence type="ECO:0000256" key="1">
    <source>
        <dbReference type="ARBA" id="ARBA00004173"/>
    </source>
</evidence>
<keyword evidence="5" id="KW-0687">Ribonucleoprotein</keyword>
<organism evidence="7 8">
    <name type="scientific">Acrasis kona</name>
    <dbReference type="NCBI Taxonomy" id="1008807"/>
    <lineage>
        <taxon>Eukaryota</taxon>
        <taxon>Discoba</taxon>
        <taxon>Heterolobosea</taxon>
        <taxon>Tetramitia</taxon>
        <taxon>Eutetramitia</taxon>
        <taxon>Acrasidae</taxon>
        <taxon>Acrasis</taxon>
    </lineage>
</organism>
<dbReference type="Pfam" id="PF05046">
    <property type="entry name" value="Img2"/>
    <property type="match status" value="1"/>
</dbReference>
<evidence type="ECO:0000256" key="4">
    <source>
        <dbReference type="ARBA" id="ARBA00023128"/>
    </source>
</evidence>
<evidence type="ECO:0000313" key="8">
    <source>
        <dbReference type="Proteomes" id="UP001431209"/>
    </source>
</evidence>
<reference evidence="7 8" key="1">
    <citation type="submission" date="2024-03" db="EMBL/GenBank/DDBJ databases">
        <title>The Acrasis kona genome and developmental transcriptomes reveal deep origins of eukaryotic multicellular pathways.</title>
        <authorList>
            <person name="Sheikh S."/>
            <person name="Fu C.-J."/>
            <person name="Brown M.W."/>
            <person name="Baldauf S.L."/>
        </authorList>
    </citation>
    <scope>NUCLEOTIDE SEQUENCE [LARGE SCALE GENOMIC DNA]</scope>
    <source>
        <strain evidence="7 8">ATCC MYA-3509</strain>
    </source>
</reference>